<evidence type="ECO:0000313" key="2">
    <source>
        <dbReference type="EMBL" id="RPB17738.1"/>
    </source>
</evidence>
<proteinExistence type="predicted"/>
<evidence type="ECO:0000313" key="3">
    <source>
        <dbReference type="Proteomes" id="UP000277580"/>
    </source>
</evidence>
<keyword evidence="1" id="KW-0472">Membrane</keyword>
<dbReference type="EMBL" id="ML119105">
    <property type="protein sequence ID" value="RPB17738.1"/>
    <property type="molecule type" value="Genomic_DNA"/>
</dbReference>
<gene>
    <name evidence="2" type="ORF">P167DRAFT_531268</name>
</gene>
<protein>
    <submittedName>
        <fullName evidence="2">Uncharacterized protein</fullName>
    </submittedName>
</protein>
<sequence>MATILRRLVDPGYAAVMIAFCPLVTALAVTGSSGAKMKHNMNLLLMRKDVPQSRTAMQVLESRGERRFDEFYVY</sequence>
<dbReference type="Proteomes" id="UP000277580">
    <property type="component" value="Unassembled WGS sequence"/>
</dbReference>
<keyword evidence="1" id="KW-0812">Transmembrane</keyword>
<feature type="transmembrane region" description="Helical" evidence="1">
    <location>
        <begin position="12"/>
        <end position="31"/>
    </location>
</feature>
<dbReference type="InParanoid" id="A0A3N4L7H0"/>
<name>A0A3N4L7H0_9PEZI</name>
<evidence type="ECO:0000256" key="1">
    <source>
        <dbReference type="SAM" id="Phobius"/>
    </source>
</evidence>
<organism evidence="2 3">
    <name type="scientific">Morchella conica CCBAS932</name>
    <dbReference type="NCBI Taxonomy" id="1392247"/>
    <lineage>
        <taxon>Eukaryota</taxon>
        <taxon>Fungi</taxon>
        <taxon>Dikarya</taxon>
        <taxon>Ascomycota</taxon>
        <taxon>Pezizomycotina</taxon>
        <taxon>Pezizomycetes</taxon>
        <taxon>Pezizales</taxon>
        <taxon>Morchellaceae</taxon>
        <taxon>Morchella</taxon>
    </lineage>
</organism>
<dbReference type="OrthoDB" id="5285666at2759"/>
<dbReference type="AlphaFoldDB" id="A0A3N4L7H0"/>
<keyword evidence="3" id="KW-1185">Reference proteome</keyword>
<reference evidence="2 3" key="1">
    <citation type="journal article" date="2018" name="Nat. Ecol. Evol.">
        <title>Pezizomycetes genomes reveal the molecular basis of ectomycorrhizal truffle lifestyle.</title>
        <authorList>
            <person name="Murat C."/>
            <person name="Payen T."/>
            <person name="Noel B."/>
            <person name="Kuo A."/>
            <person name="Morin E."/>
            <person name="Chen J."/>
            <person name="Kohler A."/>
            <person name="Krizsan K."/>
            <person name="Balestrini R."/>
            <person name="Da Silva C."/>
            <person name="Montanini B."/>
            <person name="Hainaut M."/>
            <person name="Levati E."/>
            <person name="Barry K.W."/>
            <person name="Belfiori B."/>
            <person name="Cichocki N."/>
            <person name="Clum A."/>
            <person name="Dockter R.B."/>
            <person name="Fauchery L."/>
            <person name="Guy J."/>
            <person name="Iotti M."/>
            <person name="Le Tacon F."/>
            <person name="Lindquist E.A."/>
            <person name="Lipzen A."/>
            <person name="Malagnac F."/>
            <person name="Mello A."/>
            <person name="Molinier V."/>
            <person name="Miyauchi S."/>
            <person name="Poulain J."/>
            <person name="Riccioni C."/>
            <person name="Rubini A."/>
            <person name="Sitrit Y."/>
            <person name="Splivallo R."/>
            <person name="Traeger S."/>
            <person name="Wang M."/>
            <person name="Zifcakova L."/>
            <person name="Wipf D."/>
            <person name="Zambonelli A."/>
            <person name="Paolocci F."/>
            <person name="Nowrousian M."/>
            <person name="Ottonello S."/>
            <person name="Baldrian P."/>
            <person name="Spatafora J.W."/>
            <person name="Henrissat B."/>
            <person name="Nagy L.G."/>
            <person name="Aury J.M."/>
            <person name="Wincker P."/>
            <person name="Grigoriev I.V."/>
            <person name="Bonfante P."/>
            <person name="Martin F.M."/>
        </authorList>
    </citation>
    <scope>NUCLEOTIDE SEQUENCE [LARGE SCALE GENOMIC DNA]</scope>
    <source>
        <strain evidence="2 3">CCBAS932</strain>
    </source>
</reference>
<keyword evidence="1" id="KW-1133">Transmembrane helix</keyword>
<accession>A0A3N4L7H0</accession>
<feature type="non-terminal residue" evidence="2">
    <location>
        <position position="74"/>
    </location>
</feature>